<sequence>MIVKQNSLDVAKSLVTGMCCAFLLMDAYEVVSGSADLTKHIPFLYPAVFIAFLLILRRIEKATARVSPEQYGVVQDRATLPSEPPPRRPPEAR</sequence>
<keyword evidence="1" id="KW-0472">Membrane</keyword>
<gene>
    <name evidence="2" type="ORF">A3E39_04655</name>
</gene>
<comment type="caution">
    <text evidence="2">The sequence shown here is derived from an EMBL/GenBank/DDBJ whole genome shotgun (WGS) entry which is preliminary data.</text>
</comment>
<proteinExistence type="predicted"/>
<name>A0A1F7UJ71_9BACT</name>
<dbReference type="STRING" id="1802399.A3E39_04655"/>
<evidence type="ECO:0000256" key="1">
    <source>
        <dbReference type="SAM" id="Phobius"/>
    </source>
</evidence>
<keyword evidence="1" id="KW-1133">Transmembrane helix</keyword>
<accession>A0A1F7UJ71</accession>
<organism evidence="2 3">
    <name type="scientific">Candidatus Uhrbacteria bacterium RIFCSPHIGHO2_12_FULL_60_25</name>
    <dbReference type="NCBI Taxonomy" id="1802399"/>
    <lineage>
        <taxon>Bacteria</taxon>
        <taxon>Candidatus Uhriibacteriota</taxon>
    </lineage>
</organism>
<evidence type="ECO:0000313" key="2">
    <source>
        <dbReference type="EMBL" id="OGL78326.1"/>
    </source>
</evidence>
<dbReference type="EMBL" id="MGEH01000033">
    <property type="protein sequence ID" value="OGL78326.1"/>
    <property type="molecule type" value="Genomic_DNA"/>
</dbReference>
<keyword evidence="1" id="KW-0812">Transmembrane</keyword>
<reference evidence="2 3" key="1">
    <citation type="journal article" date="2016" name="Nat. Commun.">
        <title>Thousands of microbial genomes shed light on interconnected biogeochemical processes in an aquifer system.</title>
        <authorList>
            <person name="Anantharaman K."/>
            <person name="Brown C.T."/>
            <person name="Hug L.A."/>
            <person name="Sharon I."/>
            <person name="Castelle C.J."/>
            <person name="Probst A.J."/>
            <person name="Thomas B.C."/>
            <person name="Singh A."/>
            <person name="Wilkins M.J."/>
            <person name="Karaoz U."/>
            <person name="Brodie E.L."/>
            <person name="Williams K.H."/>
            <person name="Hubbard S.S."/>
            <person name="Banfield J.F."/>
        </authorList>
    </citation>
    <scope>NUCLEOTIDE SEQUENCE [LARGE SCALE GENOMIC DNA]</scope>
</reference>
<evidence type="ECO:0000313" key="3">
    <source>
        <dbReference type="Proteomes" id="UP000176603"/>
    </source>
</evidence>
<feature type="transmembrane region" description="Helical" evidence="1">
    <location>
        <begin position="42"/>
        <end position="59"/>
    </location>
</feature>
<protein>
    <submittedName>
        <fullName evidence="2">Uncharacterized protein</fullName>
    </submittedName>
</protein>
<dbReference type="AlphaFoldDB" id="A0A1F7UJ71"/>
<dbReference type="Proteomes" id="UP000176603">
    <property type="component" value="Unassembled WGS sequence"/>
</dbReference>